<keyword evidence="1" id="KW-0963">Cytoplasm</keyword>
<comment type="similarity">
    <text evidence="1">Belongs to the methyltransferase superfamily. RsmJ family.</text>
</comment>
<dbReference type="Pfam" id="PF04445">
    <property type="entry name" value="SAM_MT"/>
    <property type="match status" value="1"/>
</dbReference>
<gene>
    <name evidence="1" type="primary">rsmJ</name>
    <name evidence="2" type="ORF">Lqui_1597</name>
</gene>
<dbReference type="GO" id="GO:0005737">
    <property type="term" value="C:cytoplasm"/>
    <property type="evidence" value="ECO:0007669"/>
    <property type="project" value="UniProtKB-SubCell"/>
</dbReference>
<feature type="binding site" evidence="1">
    <location>
        <begin position="112"/>
        <end position="113"/>
    </location>
    <ligand>
        <name>S-adenosyl-L-methionine</name>
        <dbReference type="ChEBI" id="CHEBI:59789"/>
    </ligand>
</feature>
<comment type="subcellular location">
    <subcellularLocation>
        <location evidence="1">Cytoplasm</location>
    </subcellularLocation>
</comment>
<dbReference type="Proteomes" id="UP000054618">
    <property type="component" value="Unassembled WGS sequence"/>
</dbReference>
<feature type="binding site" evidence="1">
    <location>
        <begin position="96"/>
        <end position="97"/>
    </location>
    <ligand>
        <name>S-adenosyl-L-methionine</name>
        <dbReference type="ChEBI" id="CHEBI:59789"/>
    </ligand>
</feature>
<dbReference type="PANTHER" id="PTHR36112:SF1">
    <property type="entry name" value="RIBOSOMAL RNA SMALL SUBUNIT METHYLTRANSFERASE J"/>
    <property type="match status" value="1"/>
</dbReference>
<comment type="caution">
    <text evidence="1">Lacks conserved residue(s) required for the propagation of feature annotation.</text>
</comment>
<reference evidence="2 3" key="1">
    <citation type="submission" date="2015-11" db="EMBL/GenBank/DDBJ databases">
        <title>Genomic analysis of 38 Legionella species identifies large and diverse effector repertoires.</title>
        <authorList>
            <person name="Burstein D."/>
            <person name="Amaro F."/>
            <person name="Zusman T."/>
            <person name="Lifshitz Z."/>
            <person name="Cohen O."/>
            <person name="Gilbert J.A."/>
            <person name="Pupko T."/>
            <person name="Shuman H.A."/>
            <person name="Segal G."/>
        </authorList>
    </citation>
    <scope>NUCLEOTIDE SEQUENCE [LARGE SCALE GENOMIC DNA]</scope>
    <source>
        <strain evidence="2 3">CDC#1442-AUS-E</strain>
    </source>
</reference>
<keyword evidence="3" id="KW-1185">Reference proteome</keyword>
<keyword evidence="1" id="KW-0949">S-adenosyl-L-methionine</keyword>
<feature type="binding site" evidence="1">
    <location>
        <position position="164"/>
    </location>
    <ligand>
        <name>S-adenosyl-L-methionine</name>
        <dbReference type="ChEBI" id="CHEBI:59789"/>
    </ligand>
</feature>
<dbReference type="PANTHER" id="PTHR36112">
    <property type="entry name" value="RIBOSOMAL RNA SMALL SUBUNIT METHYLTRANSFERASE J"/>
    <property type="match status" value="1"/>
</dbReference>
<dbReference type="RefSeq" id="WP_058507700.1">
    <property type="nucleotide sequence ID" value="NZ_CAAAIK010000001.1"/>
</dbReference>
<protein>
    <recommendedName>
        <fullName evidence="1">Ribosomal RNA small subunit methyltransferase J</fullName>
        <ecNumber evidence="1">2.1.1.242</ecNumber>
    </recommendedName>
    <alternativeName>
        <fullName evidence="1">16S rRNA m2G1516 methyltransferase</fullName>
    </alternativeName>
    <alternativeName>
        <fullName evidence="1">rRNA (guanine-N(2)-)-methyltransferase</fullName>
    </alternativeName>
</protein>
<proteinExistence type="inferred from homology"/>
<dbReference type="EC" id="2.1.1.242" evidence="1"/>
<name>A0A0W0Y0N1_9GAMM</name>
<evidence type="ECO:0000313" key="2">
    <source>
        <dbReference type="EMBL" id="KTD50272.1"/>
    </source>
</evidence>
<dbReference type="GO" id="GO:0008990">
    <property type="term" value="F:rRNA (guanine-N2-)-methyltransferase activity"/>
    <property type="evidence" value="ECO:0007669"/>
    <property type="project" value="UniProtKB-UniRule"/>
</dbReference>
<keyword evidence="1" id="KW-0698">rRNA processing</keyword>
<comment type="function">
    <text evidence="1">Specifically methylates the guanosine in position 1516 of 16S rRNA.</text>
</comment>
<dbReference type="STRING" id="45073.Lqui_1597"/>
<dbReference type="AlphaFoldDB" id="A0A0W0Y0N1"/>
<accession>A0A0W0Y0N1</accession>
<dbReference type="HAMAP" id="MF_01523">
    <property type="entry name" value="16SrRNA_methyltr_J"/>
    <property type="match status" value="1"/>
</dbReference>
<evidence type="ECO:0000256" key="1">
    <source>
        <dbReference type="HAMAP-Rule" id="MF_01523"/>
    </source>
</evidence>
<dbReference type="OrthoDB" id="3191794at2"/>
<sequence>MIENLSIAYENALQYSQAEELSKRLNLPINLSARNQLLVASNGLSLKIAPFSAQQASFDFSYWQARKNEGKKQGLVRACKPQAGLRIIDATAGWGRDAAVLASFGASVLMLERNPVIAVLLEDALMRRDQGSENALQLSVLHCDAIHFLNELKEEQYPDIIYIDPMHPVRQKTALVKKDLQVLQQLIGSDYDANQLLQIARKRARNKVVVKWPQSLPPLFPANSNIPGKTIRFDVYLPVP</sequence>
<evidence type="ECO:0000313" key="3">
    <source>
        <dbReference type="Proteomes" id="UP000054618"/>
    </source>
</evidence>
<organism evidence="2 3">
    <name type="scientific">Legionella quinlivanii</name>
    <dbReference type="NCBI Taxonomy" id="45073"/>
    <lineage>
        <taxon>Bacteria</taxon>
        <taxon>Pseudomonadati</taxon>
        <taxon>Pseudomonadota</taxon>
        <taxon>Gammaproteobacteria</taxon>
        <taxon>Legionellales</taxon>
        <taxon>Legionellaceae</taxon>
        <taxon>Legionella</taxon>
    </lineage>
</organism>
<dbReference type="InterPro" id="IPR007536">
    <property type="entry name" value="16SrRNA_methylTrfase_J"/>
</dbReference>
<keyword evidence="1 2" id="KW-0808">Transferase</keyword>
<keyword evidence="1 2" id="KW-0489">Methyltransferase</keyword>
<comment type="caution">
    <text evidence="2">The sequence shown here is derived from an EMBL/GenBank/DDBJ whole genome shotgun (WGS) entry which is preliminary data.</text>
</comment>
<comment type="catalytic activity">
    <reaction evidence="1">
        <text>guanosine(1516) in 16S rRNA + S-adenosyl-L-methionine = N(2)-methylguanosine(1516) in 16S rRNA + S-adenosyl-L-homocysteine + H(+)</text>
        <dbReference type="Rhea" id="RHEA:43220"/>
        <dbReference type="Rhea" id="RHEA-COMP:10412"/>
        <dbReference type="Rhea" id="RHEA-COMP:10413"/>
        <dbReference type="ChEBI" id="CHEBI:15378"/>
        <dbReference type="ChEBI" id="CHEBI:57856"/>
        <dbReference type="ChEBI" id="CHEBI:59789"/>
        <dbReference type="ChEBI" id="CHEBI:74269"/>
        <dbReference type="ChEBI" id="CHEBI:74481"/>
        <dbReference type="EC" id="2.1.1.242"/>
    </reaction>
</comment>
<dbReference type="InterPro" id="IPR029063">
    <property type="entry name" value="SAM-dependent_MTases_sf"/>
</dbReference>
<dbReference type="EMBL" id="LNYS01000008">
    <property type="protein sequence ID" value="KTD50272.1"/>
    <property type="molecule type" value="Genomic_DNA"/>
</dbReference>
<dbReference type="SUPFAM" id="SSF53335">
    <property type="entry name" value="S-adenosyl-L-methionine-dependent methyltransferases"/>
    <property type="match status" value="1"/>
</dbReference>
<dbReference type="Gene3D" id="3.40.50.150">
    <property type="entry name" value="Vaccinia Virus protein VP39"/>
    <property type="match status" value="1"/>
</dbReference>
<dbReference type="PATRIC" id="fig|45073.5.peg.1688"/>
<dbReference type="CDD" id="cd02440">
    <property type="entry name" value="AdoMet_MTases"/>
    <property type="match status" value="1"/>
</dbReference>